<name>A0A9D5D8J0_9LILI</name>
<gene>
    <name evidence="1" type="ORF">J5N97_004436</name>
</gene>
<reference evidence="1" key="2">
    <citation type="journal article" date="2022" name="Hortic Res">
        <title>The genome of Dioscorea zingiberensis sheds light on the biosynthesis, origin and evolution of the medicinally important diosgenin saponins.</title>
        <authorList>
            <person name="Li Y."/>
            <person name="Tan C."/>
            <person name="Li Z."/>
            <person name="Guo J."/>
            <person name="Li S."/>
            <person name="Chen X."/>
            <person name="Wang C."/>
            <person name="Dai X."/>
            <person name="Yang H."/>
            <person name="Song W."/>
            <person name="Hou L."/>
            <person name="Xu J."/>
            <person name="Tong Z."/>
            <person name="Xu A."/>
            <person name="Yuan X."/>
            <person name="Wang W."/>
            <person name="Yang Q."/>
            <person name="Chen L."/>
            <person name="Sun Z."/>
            <person name="Wang K."/>
            <person name="Pan B."/>
            <person name="Chen J."/>
            <person name="Bao Y."/>
            <person name="Liu F."/>
            <person name="Qi X."/>
            <person name="Gang D.R."/>
            <person name="Wen J."/>
            <person name="Li J."/>
        </authorList>
    </citation>
    <scope>NUCLEOTIDE SEQUENCE</scope>
    <source>
        <strain evidence="1">Dzin_1.0</strain>
    </source>
</reference>
<protein>
    <submittedName>
        <fullName evidence="1">Uncharacterized protein</fullName>
    </submittedName>
</protein>
<keyword evidence="2" id="KW-1185">Reference proteome</keyword>
<evidence type="ECO:0000313" key="1">
    <source>
        <dbReference type="EMBL" id="KAJ0986080.1"/>
    </source>
</evidence>
<dbReference type="Proteomes" id="UP001085076">
    <property type="component" value="Miscellaneous, Linkage group lg01"/>
</dbReference>
<comment type="caution">
    <text evidence="1">The sequence shown here is derived from an EMBL/GenBank/DDBJ whole genome shotgun (WGS) entry which is preliminary data.</text>
</comment>
<organism evidence="1 2">
    <name type="scientific">Dioscorea zingiberensis</name>
    <dbReference type="NCBI Taxonomy" id="325984"/>
    <lineage>
        <taxon>Eukaryota</taxon>
        <taxon>Viridiplantae</taxon>
        <taxon>Streptophyta</taxon>
        <taxon>Embryophyta</taxon>
        <taxon>Tracheophyta</taxon>
        <taxon>Spermatophyta</taxon>
        <taxon>Magnoliopsida</taxon>
        <taxon>Liliopsida</taxon>
        <taxon>Dioscoreales</taxon>
        <taxon>Dioscoreaceae</taxon>
        <taxon>Dioscorea</taxon>
    </lineage>
</organism>
<dbReference type="AlphaFoldDB" id="A0A9D5D8J0"/>
<proteinExistence type="predicted"/>
<dbReference type="EMBL" id="JAGGNH010000001">
    <property type="protein sequence ID" value="KAJ0986080.1"/>
    <property type="molecule type" value="Genomic_DNA"/>
</dbReference>
<sequence length="182" mass="20110">MDGEVDQISYWLQNPCNGVYSPSEGGQAFSDDPPDLILDLLRWVGVKRPRFESDNEVRKCYLTAPFQLSGRRLRGARIVNFPIFVIAPTHHSDPAQELRHRRKYLRLASSSSSNEEEVELGELKGIELRLGLLGSESPDRKNAARLNLGMPRSSVSRAKRGFLDTVNGPGSWAFAGGGGSRG</sequence>
<accession>A0A9D5D8J0</accession>
<evidence type="ECO:0000313" key="2">
    <source>
        <dbReference type="Proteomes" id="UP001085076"/>
    </source>
</evidence>
<reference evidence="1" key="1">
    <citation type="submission" date="2021-03" db="EMBL/GenBank/DDBJ databases">
        <authorList>
            <person name="Li Z."/>
            <person name="Yang C."/>
        </authorList>
    </citation>
    <scope>NUCLEOTIDE SEQUENCE</scope>
    <source>
        <strain evidence="1">Dzin_1.0</strain>
        <tissue evidence="1">Leaf</tissue>
    </source>
</reference>